<keyword evidence="4 12" id="KW-0812">Transmembrane</keyword>
<feature type="transmembrane region" description="Helical" evidence="12">
    <location>
        <begin position="32"/>
        <end position="53"/>
    </location>
</feature>
<evidence type="ECO:0000256" key="1">
    <source>
        <dbReference type="ARBA" id="ARBA00004141"/>
    </source>
</evidence>
<feature type="compositionally biased region" description="Basic residues" evidence="11">
    <location>
        <begin position="279"/>
        <end position="289"/>
    </location>
</feature>
<evidence type="ECO:0000256" key="10">
    <source>
        <dbReference type="ARBA" id="ARBA00023303"/>
    </source>
</evidence>
<dbReference type="InterPro" id="IPR005821">
    <property type="entry name" value="Ion_trans_dom"/>
</dbReference>
<evidence type="ECO:0000313" key="14">
    <source>
        <dbReference type="EMBL" id="TCG10372.1"/>
    </source>
</evidence>
<evidence type="ECO:0000259" key="13">
    <source>
        <dbReference type="Pfam" id="PF00520"/>
    </source>
</evidence>
<keyword evidence="3" id="KW-0633">Potassium transport</keyword>
<evidence type="ECO:0000256" key="7">
    <source>
        <dbReference type="ARBA" id="ARBA00022989"/>
    </source>
</evidence>
<dbReference type="OrthoDB" id="9781411at2"/>
<keyword evidence="2" id="KW-0813">Transport</keyword>
<dbReference type="PANTHER" id="PTHR11537">
    <property type="entry name" value="VOLTAGE-GATED POTASSIUM CHANNEL"/>
    <property type="match status" value="1"/>
</dbReference>
<dbReference type="GO" id="GO:0005249">
    <property type="term" value="F:voltage-gated potassium channel activity"/>
    <property type="evidence" value="ECO:0007669"/>
    <property type="project" value="InterPro"/>
</dbReference>
<dbReference type="PRINTS" id="PR00169">
    <property type="entry name" value="KCHANNEL"/>
</dbReference>
<gene>
    <name evidence="14" type="ORF">C4B25_04495</name>
</gene>
<feature type="domain" description="Ion transport" evidence="13">
    <location>
        <begin position="36"/>
        <end position="260"/>
    </location>
</feature>
<reference evidence="14 15" key="1">
    <citation type="submission" date="2018-02" db="EMBL/GenBank/DDBJ databases">
        <title>Mycoplasma marinum and Mycoplasma todarodis sp. nov., moderately halophilic and psychrotolerant mycoplasmas isolated from cephalopods.</title>
        <authorList>
            <person name="Viver T."/>
        </authorList>
    </citation>
    <scope>NUCLEOTIDE SEQUENCE [LARGE SCALE GENOMIC DNA]</scope>
    <source>
        <strain evidence="14 15">5H</strain>
    </source>
</reference>
<dbReference type="InterPro" id="IPR028325">
    <property type="entry name" value="VG_K_chnl"/>
</dbReference>
<evidence type="ECO:0000256" key="6">
    <source>
        <dbReference type="ARBA" id="ARBA00022958"/>
    </source>
</evidence>
<name>A0A4R0XLR9_9MOLU</name>
<dbReference type="Proteomes" id="UP000291072">
    <property type="component" value="Unassembled WGS sequence"/>
</dbReference>
<accession>A0A4R0XLR9</accession>
<comment type="caution">
    <text evidence="14">The sequence shown here is derived from an EMBL/GenBank/DDBJ whole genome shotgun (WGS) entry which is preliminary data.</text>
</comment>
<feature type="transmembrane region" description="Helical" evidence="12">
    <location>
        <begin position="171"/>
        <end position="192"/>
    </location>
</feature>
<feature type="transmembrane region" description="Helical" evidence="12">
    <location>
        <begin position="99"/>
        <end position="123"/>
    </location>
</feature>
<evidence type="ECO:0000256" key="12">
    <source>
        <dbReference type="SAM" id="Phobius"/>
    </source>
</evidence>
<dbReference type="EMBL" id="PSZP01000054">
    <property type="protein sequence ID" value="TCG10372.1"/>
    <property type="molecule type" value="Genomic_DNA"/>
</dbReference>
<keyword evidence="15" id="KW-1185">Reference proteome</keyword>
<evidence type="ECO:0000256" key="4">
    <source>
        <dbReference type="ARBA" id="ARBA00022692"/>
    </source>
</evidence>
<keyword evidence="10" id="KW-0407">Ion channel</keyword>
<evidence type="ECO:0000256" key="5">
    <source>
        <dbReference type="ARBA" id="ARBA00022826"/>
    </source>
</evidence>
<keyword evidence="7 12" id="KW-1133">Transmembrane helix</keyword>
<proteinExistence type="predicted"/>
<comment type="subcellular location">
    <subcellularLocation>
        <location evidence="1">Membrane</location>
        <topology evidence="1">Multi-pass membrane protein</topology>
    </subcellularLocation>
</comment>
<keyword evidence="5" id="KW-0631">Potassium channel</keyword>
<evidence type="ECO:0000256" key="3">
    <source>
        <dbReference type="ARBA" id="ARBA00022538"/>
    </source>
</evidence>
<protein>
    <recommendedName>
        <fullName evidence="13">Ion transport domain-containing protein</fullName>
    </recommendedName>
</protein>
<feature type="transmembrane region" description="Helical" evidence="12">
    <location>
        <begin position="143"/>
        <end position="162"/>
    </location>
</feature>
<dbReference type="SUPFAM" id="SSF81324">
    <property type="entry name" value="Voltage-gated potassium channels"/>
    <property type="match status" value="1"/>
</dbReference>
<feature type="transmembrane region" description="Helical" evidence="12">
    <location>
        <begin position="65"/>
        <end position="87"/>
    </location>
</feature>
<dbReference type="GO" id="GO:0001508">
    <property type="term" value="P:action potential"/>
    <property type="evidence" value="ECO:0007669"/>
    <property type="project" value="TreeGrafter"/>
</dbReference>
<dbReference type="GO" id="GO:0008076">
    <property type="term" value="C:voltage-gated potassium channel complex"/>
    <property type="evidence" value="ECO:0007669"/>
    <property type="project" value="InterPro"/>
</dbReference>
<dbReference type="Gene3D" id="1.10.287.70">
    <property type="match status" value="1"/>
</dbReference>
<sequence>MKMTLNEGSIIVASESSLKSIKTKERKRKIRLLRNLYAFVIFFIVALSISTLSFKIETQEKYKSWFTVIELIVFVVLIVDYALRWITAPARFESKTKSLIFFPITMISIMLIISMLPSLYIVGNYLPEGRAKDFFVGLQTFKFMRIIRIVMLANLFPPLAIFKRVIAKNKWILYNVFFIVIITIVVFALVMYNVEQKVPLADRQIVTFKDALYFSTITLTTIGFGDITPKSDIGRAIVMVMSIIGIGILAIPSGVIAGGFLSEAEAMKNEKAQLEDKRKKSKLSKLKVNKKTDRG</sequence>
<dbReference type="Pfam" id="PF00520">
    <property type="entry name" value="Ion_trans"/>
    <property type="match status" value="1"/>
</dbReference>
<evidence type="ECO:0000256" key="9">
    <source>
        <dbReference type="ARBA" id="ARBA00023136"/>
    </source>
</evidence>
<feature type="region of interest" description="Disordered" evidence="11">
    <location>
        <begin position="272"/>
        <end position="295"/>
    </location>
</feature>
<evidence type="ECO:0000256" key="2">
    <source>
        <dbReference type="ARBA" id="ARBA00022448"/>
    </source>
</evidence>
<evidence type="ECO:0000256" key="11">
    <source>
        <dbReference type="SAM" id="MobiDB-lite"/>
    </source>
</evidence>
<keyword evidence="8" id="KW-0406">Ion transport</keyword>
<dbReference type="AlphaFoldDB" id="A0A4R0XLR9"/>
<keyword evidence="9 12" id="KW-0472">Membrane</keyword>
<dbReference type="PANTHER" id="PTHR11537:SF254">
    <property type="entry name" value="POTASSIUM VOLTAGE-GATED CHANNEL PROTEIN SHAB"/>
    <property type="match status" value="1"/>
</dbReference>
<organism evidence="14 15">
    <name type="scientific">Mycoplasma todarodis</name>
    <dbReference type="NCBI Taxonomy" id="1937191"/>
    <lineage>
        <taxon>Bacteria</taxon>
        <taxon>Bacillati</taxon>
        <taxon>Mycoplasmatota</taxon>
        <taxon>Mollicutes</taxon>
        <taxon>Mycoplasmataceae</taxon>
        <taxon>Mycoplasma</taxon>
    </lineage>
</organism>
<keyword evidence="6" id="KW-0630">Potassium</keyword>
<feature type="transmembrane region" description="Helical" evidence="12">
    <location>
        <begin position="236"/>
        <end position="261"/>
    </location>
</feature>
<evidence type="ECO:0000313" key="15">
    <source>
        <dbReference type="Proteomes" id="UP000291072"/>
    </source>
</evidence>
<evidence type="ECO:0000256" key="8">
    <source>
        <dbReference type="ARBA" id="ARBA00023065"/>
    </source>
</evidence>